<dbReference type="Proteomes" id="UP000005496">
    <property type="component" value="Unassembled WGS sequence"/>
</dbReference>
<organism evidence="2 3">
    <name type="scientific">Desulfonatronospira thiodismutans ASO3-1</name>
    <dbReference type="NCBI Taxonomy" id="555779"/>
    <lineage>
        <taxon>Bacteria</taxon>
        <taxon>Pseudomonadati</taxon>
        <taxon>Thermodesulfobacteriota</taxon>
        <taxon>Desulfovibrionia</taxon>
        <taxon>Desulfovibrionales</taxon>
        <taxon>Desulfonatronovibrionaceae</taxon>
        <taxon>Desulfonatronospira</taxon>
    </lineage>
</organism>
<feature type="domain" description="DUF403" evidence="1">
    <location>
        <begin position="1"/>
        <end position="312"/>
    </location>
</feature>
<dbReference type="PANTHER" id="PTHR34595:SF7">
    <property type="entry name" value="SLL1039 PROTEIN"/>
    <property type="match status" value="1"/>
</dbReference>
<dbReference type="AlphaFoldDB" id="D6SMB5"/>
<dbReference type="RefSeq" id="WP_008868955.1">
    <property type="nucleotide sequence ID" value="NZ_ACJN02000001.1"/>
</dbReference>
<dbReference type="InterPro" id="IPR051680">
    <property type="entry name" value="ATP-dep_Glu-Cys_Ligase-2"/>
</dbReference>
<keyword evidence="3" id="KW-1185">Reference proteome</keyword>
<sequence>MLSRAADAVYWMSRYLERAGNIARFLDVNWHLTLDVQDQYLDQWMPLVVTTGDYKDFQARYQEESKEGCIYFLTADPVNPNSILSCARAARQNAIFVRDILPADMWEAINVLYHQVQHACERPETIQMMPNSFCADVKWRSLTIGGIAWETMSHNEPWRFFRLGALLERADKTSRILDVKYFMLLPSINHVGSTLDYIQWGALLKAVSGFQAFRHDYGRIVPEKVAEFLILDRVFPRSILYCLSQAQSCLHDLTGNNLGRFTTSAERYLGQICSSLSYKTIQDIFDQGLHEFTEELQMKMNRLDTAVFDTFFSLWPGVQQEVVQEQINAGG</sequence>
<evidence type="ECO:0000313" key="3">
    <source>
        <dbReference type="Proteomes" id="UP000005496"/>
    </source>
</evidence>
<name>D6SMB5_9BACT</name>
<protein>
    <recommendedName>
        <fullName evidence="1">DUF403 domain-containing protein</fullName>
    </recommendedName>
</protein>
<proteinExistence type="predicted"/>
<dbReference type="eggNOG" id="COG2307">
    <property type="taxonomic scope" value="Bacteria"/>
</dbReference>
<gene>
    <name evidence="2" type="ORF">Dthio_PD3262</name>
</gene>
<dbReference type="Pfam" id="PF04168">
    <property type="entry name" value="Alpha-E"/>
    <property type="match status" value="1"/>
</dbReference>
<dbReference type="PANTHER" id="PTHR34595">
    <property type="entry name" value="BLR5612 PROTEIN"/>
    <property type="match status" value="1"/>
</dbReference>
<dbReference type="InterPro" id="IPR007296">
    <property type="entry name" value="DUF403"/>
</dbReference>
<evidence type="ECO:0000313" key="2">
    <source>
        <dbReference type="EMBL" id="EFI35826.1"/>
    </source>
</evidence>
<dbReference type="EMBL" id="ACJN02000001">
    <property type="protein sequence ID" value="EFI35826.1"/>
    <property type="molecule type" value="Genomic_DNA"/>
</dbReference>
<reference evidence="2" key="1">
    <citation type="submission" date="2010-05" db="EMBL/GenBank/DDBJ databases">
        <title>The draft genome of Desulfonatronospira thiodismutans ASO3-1.</title>
        <authorList>
            <consortium name="US DOE Joint Genome Institute (JGI-PGF)"/>
            <person name="Lucas S."/>
            <person name="Copeland A."/>
            <person name="Lapidus A."/>
            <person name="Cheng J.-F."/>
            <person name="Bruce D."/>
            <person name="Goodwin L."/>
            <person name="Pitluck S."/>
            <person name="Chertkov O."/>
            <person name="Brettin T."/>
            <person name="Detter J.C."/>
            <person name="Han C."/>
            <person name="Land M.L."/>
            <person name="Hauser L."/>
            <person name="Kyrpides N."/>
            <person name="Mikhailova N."/>
            <person name="Muyzer G."/>
            <person name="Woyke T."/>
        </authorList>
    </citation>
    <scope>NUCLEOTIDE SEQUENCE [LARGE SCALE GENOMIC DNA]</scope>
    <source>
        <strain evidence="2">ASO3-1</strain>
    </source>
</reference>
<dbReference type="OrthoDB" id="9803532at2"/>
<accession>D6SMB5</accession>
<comment type="caution">
    <text evidence="2">The sequence shown here is derived from an EMBL/GenBank/DDBJ whole genome shotgun (WGS) entry which is preliminary data.</text>
</comment>
<evidence type="ECO:0000259" key="1">
    <source>
        <dbReference type="Pfam" id="PF04168"/>
    </source>
</evidence>